<feature type="transmembrane region" description="Helical" evidence="1">
    <location>
        <begin position="88"/>
        <end position="107"/>
    </location>
</feature>
<feature type="transmembrane region" description="Helical" evidence="1">
    <location>
        <begin position="350"/>
        <end position="368"/>
    </location>
</feature>
<organism evidence="2 3">
    <name type="scientific">Cytophaga hutchinsonii (strain ATCC 33406 / DSM 1761 / CIP 103989 / NBRC 15051 / NCIMB 9469 / D465)</name>
    <dbReference type="NCBI Taxonomy" id="269798"/>
    <lineage>
        <taxon>Bacteria</taxon>
        <taxon>Pseudomonadati</taxon>
        <taxon>Bacteroidota</taxon>
        <taxon>Cytophagia</taxon>
        <taxon>Cytophagales</taxon>
        <taxon>Cytophagaceae</taxon>
        <taxon>Cytophaga</taxon>
    </lineage>
</organism>
<evidence type="ECO:0000313" key="2">
    <source>
        <dbReference type="EMBL" id="ABG60971.1"/>
    </source>
</evidence>
<dbReference type="KEGG" id="chu:CHU_3738"/>
<feature type="transmembrane region" description="Helical" evidence="1">
    <location>
        <begin position="12"/>
        <end position="33"/>
    </location>
</feature>
<proteinExistence type="predicted"/>
<dbReference type="Proteomes" id="UP000001822">
    <property type="component" value="Chromosome"/>
</dbReference>
<dbReference type="EMBL" id="CP000383">
    <property type="protein sequence ID" value="ABG60971.1"/>
    <property type="molecule type" value="Genomic_DNA"/>
</dbReference>
<feature type="transmembrane region" description="Helical" evidence="1">
    <location>
        <begin position="374"/>
        <end position="394"/>
    </location>
</feature>
<accession>A0A6N4SWT8</accession>
<feature type="transmembrane region" description="Helical" evidence="1">
    <location>
        <begin position="321"/>
        <end position="338"/>
    </location>
</feature>
<feature type="transmembrane region" description="Helical" evidence="1">
    <location>
        <begin position="203"/>
        <end position="224"/>
    </location>
</feature>
<feature type="transmembrane region" description="Helical" evidence="1">
    <location>
        <begin position="271"/>
        <end position="288"/>
    </location>
</feature>
<reference evidence="2 3" key="1">
    <citation type="journal article" date="2007" name="Appl. Environ. Microbiol.">
        <title>Genome sequence of the cellulolytic gliding bacterium Cytophaga hutchinsonii.</title>
        <authorList>
            <person name="Xie G."/>
            <person name="Bruce D.C."/>
            <person name="Challacombe J.F."/>
            <person name="Chertkov O."/>
            <person name="Detter J.C."/>
            <person name="Gilna P."/>
            <person name="Han C.S."/>
            <person name="Lucas S."/>
            <person name="Misra M."/>
            <person name="Myers G.L."/>
            <person name="Richardson P."/>
            <person name="Tapia R."/>
            <person name="Thayer N."/>
            <person name="Thompson L.S."/>
            <person name="Brettin T.S."/>
            <person name="Henrissat B."/>
            <person name="Wilson D.B."/>
            <person name="McBride M.J."/>
        </authorList>
    </citation>
    <scope>NUCLEOTIDE SEQUENCE [LARGE SCALE GENOMIC DNA]</scope>
    <source>
        <strain evidence="3">ATCC 33406 / DSM 1761 / CIP 103989 / NBRC 15051 / NCIMB 9469 / D465</strain>
    </source>
</reference>
<evidence type="ECO:0000256" key="1">
    <source>
        <dbReference type="SAM" id="Phobius"/>
    </source>
</evidence>
<keyword evidence="3" id="KW-1185">Reference proteome</keyword>
<dbReference type="AlphaFoldDB" id="A0A6N4SWT8"/>
<feature type="transmembrane region" description="Helical" evidence="1">
    <location>
        <begin position="244"/>
        <end position="264"/>
    </location>
</feature>
<gene>
    <name evidence="2" type="ordered locus">CHU_3738</name>
</gene>
<dbReference type="RefSeq" id="WP_011587076.1">
    <property type="nucleotide sequence ID" value="NC_008255.1"/>
</dbReference>
<keyword evidence="1" id="KW-0472">Membrane</keyword>
<sequence>MPSQTFLRNYPYCLTALYAALYCILLAGVFGFAHKPWTDEEHFYFTILEFIKQPDLTTLKHYEEMSTPLPFILYGIWGWLFHSDLATLRIFSLLIAFATIFSAFYLFKKTGLSTFASFMCVFILSLNPYFIGVSFFVYTDMLCELFMIWAFISLIQHKVWLSCIFLLLAILCRQYMVFFIPVIAVCIFVKEKCVLNVSLIKKLLPLLIPVLGLGILFLFWGGASPDNKLKSLYMFQTFTFHGDAFTAYMAASIVYTFPLLIFSLREIQPRQIYITIPIATLWYLFFPVQGSQVAIESMIHIDTIGLVHKTTHLLPPVVEDGLWYVLFVTACFVFVNAFEKAIKNYRSLTCLVCSSWLFFILTMCLSYLTWEKYLLPILPMLLVYGGLLSDKFYLKQFDRIGK</sequence>
<feature type="transmembrane region" description="Helical" evidence="1">
    <location>
        <begin position="145"/>
        <end position="169"/>
    </location>
</feature>
<name>A0A6N4SWT8_CYTH3</name>
<feature type="transmembrane region" description="Helical" evidence="1">
    <location>
        <begin position="113"/>
        <end position="138"/>
    </location>
</feature>
<dbReference type="OrthoDB" id="571043at2"/>
<evidence type="ECO:0008006" key="4">
    <source>
        <dbReference type="Google" id="ProtNLM"/>
    </source>
</evidence>
<keyword evidence="1" id="KW-0812">Transmembrane</keyword>
<keyword evidence="1" id="KW-1133">Transmembrane helix</keyword>
<protein>
    <recommendedName>
        <fullName evidence="4">Glycosyltransferase RgtA/B/C/D-like domain-containing protein</fullName>
    </recommendedName>
</protein>
<evidence type="ECO:0000313" key="3">
    <source>
        <dbReference type="Proteomes" id="UP000001822"/>
    </source>
</evidence>